<dbReference type="Proteomes" id="UP000050525">
    <property type="component" value="Unassembled WGS sequence"/>
</dbReference>
<evidence type="ECO:0000313" key="2">
    <source>
        <dbReference type="Proteomes" id="UP000050525"/>
    </source>
</evidence>
<sequence>MVSLHSGLCLPAYFISKISRKTTSACIWLDLGFGSWTNSIIFTGEKKAGLLLIHLLSVTSEIHACLNAPPTLCSQTCKTPLAASYVFLENL</sequence>
<comment type="caution">
    <text evidence="1">The sequence shown here is derived from an EMBL/GenBank/DDBJ whole genome shotgun (WGS) entry which is preliminary data.</text>
</comment>
<proteinExistence type="predicted"/>
<dbReference type="EMBL" id="AKHW03004889">
    <property type="protein sequence ID" value="KYO28517.1"/>
    <property type="molecule type" value="Genomic_DNA"/>
</dbReference>
<reference evidence="1 2" key="1">
    <citation type="journal article" date="2012" name="Genome Biol.">
        <title>Sequencing three crocodilian genomes to illuminate the evolution of archosaurs and amniotes.</title>
        <authorList>
            <person name="St John J.A."/>
            <person name="Braun E.L."/>
            <person name="Isberg S.R."/>
            <person name="Miles L.G."/>
            <person name="Chong A.Y."/>
            <person name="Gongora J."/>
            <person name="Dalzell P."/>
            <person name="Moran C."/>
            <person name="Bed'hom B."/>
            <person name="Abzhanov A."/>
            <person name="Burgess S.C."/>
            <person name="Cooksey A.M."/>
            <person name="Castoe T.A."/>
            <person name="Crawford N.G."/>
            <person name="Densmore L.D."/>
            <person name="Drew J.C."/>
            <person name="Edwards S.V."/>
            <person name="Faircloth B.C."/>
            <person name="Fujita M.K."/>
            <person name="Greenwold M.J."/>
            <person name="Hoffmann F.G."/>
            <person name="Howard J.M."/>
            <person name="Iguchi T."/>
            <person name="Janes D.E."/>
            <person name="Khan S.Y."/>
            <person name="Kohno S."/>
            <person name="de Koning A.J."/>
            <person name="Lance S.L."/>
            <person name="McCarthy F.M."/>
            <person name="McCormack J.E."/>
            <person name="Merchant M.E."/>
            <person name="Peterson D.G."/>
            <person name="Pollock D.D."/>
            <person name="Pourmand N."/>
            <person name="Raney B.J."/>
            <person name="Roessler K.A."/>
            <person name="Sanford J.R."/>
            <person name="Sawyer R.H."/>
            <person name="Schmidt C.J."/>
            <person name="Triplett E.W."/>
            <person name="Tuberville T.D."/>
            <person name="Venegas-Anaya M."/>
            <person name="Howard J.T."/>
            <person name="Jarvis E.D."/>
            <person name="Guillette L.J.Jr."/>
            <person name="Glenn T.C."/>
            <person name="Green R.E."/>
            <person name="Ray D.A."/>
        </authorList>
    </citation>
    <scope>NUCLEOTIDE SEQUENCE [LARGE SCALE GENOMIC DNA]</scope>
    <source>
        <strain evidence="1">KSC_2009_1</strain>
    </source>
</reference>
<gene>
    <name evidence="1" type="ORF">Y1Q_0005323</name>
</gene>
<evidence type="ECO:0000313" key="1">
    <source>
        <dbReference type="EMBL" id="KYO28517.1"/>
    </source>
</evidence>
<keyword evidence="2" id="KW-1185">Reference proteome</keyword>
<dbReference type="AlphaFoldDB" id="A0A151MVK5"/>
<protein>
    <submittedName>
        <fullName evidence="1">Uncharacterized protein</fullName>
    </submittedName>
</protein>
<organism evidence="1 2">
    <name type="scientific">Alligator mississippiensis</name>
    <name type="common">American alligator</name>
    <dbReference type="NCBI Taxonomy" id="8496"/>
    <lineage>
        <taxon>Eukaryota</taxon>
        <taxon>Metazoa</taxon>
        <taxon>Chordata</taxon>
        <taxon>Craniata</taxon>
        <taxon>Vertebrata</taxon>
        <taxon>Euteleostomi</taxon>
        <taxon>Archelosauria</taxon>
        <taxon>Archosauria</taxon>
        <taxon>Crocodylia</taxon>
        <taxon>Alligatoridae</taxon>
        <taxon>Alligatorinae</taxon>
        <taxon>Alligator</taxon>
    </lineage>
</organism>
<accession>A0A151MVK5</accession>
<name>A0A151MVK5_ALLMI</name>